<accession>A0A9D1SPH7</accession>
<dbReference type="Gene3D" id="3.40.50.360">
    <property type="match status" value="1"/>
</dbReference>
<dbReference type="SUPFAM" id="SSF52218">
    <property type="entry name" value="Flavoproteins"/>
    <property type="match status" value="1"/>
</dbReference>
<reference evidence="2" key="2">
    <citation type="journal article" date="2021" name="PeerJ">
        <title>Extensive microbial diversity within the chicken gut microbiome revealed by metagenomics and culture.</title>
        <authorList>
            <person name="Gilroy R."/>
            <person name="Ravi A."/>
            <person name="Getino M."/>
            <person name="Pursley I."/>
            <person name="Horton D.L."/>
            <person name="Alikhan N.F."/>
            <person name="Baker D."/>
            <person name="Gharbi K."/>
            <person name="Hall N."/>
            <person name="Watson M."/>
            <person name="Adriaenssens E.M."/>
            <person name="Foster-Nyarko E."/>
            <person name="Jarju S."/>
            <person name="Secka A."/>
            <person name="Antonio M."/>
            <person name="Oren A."/>
            <person name="Chaudhuri R.R."/>
            <person name="La Ragione R."/>
            <person name="Hildebrand F."/>
            <person name="Pallen M.J."/>
        </authorList>
    </citation>
    <scope>NUCLEOTIDE SEQUENCE</scope>
    <source>
        <strain evidence="2">CHK176-6737</strain>
    </source>
</reference>
<proteinExistence type="predicted"/>
<evidence type="ECO:0000259" key="1">
    <source>
        <dbReference type="PROSITE" id="PS50902"/>
    </source>
</evidence>
<dbReference type="Proteomes" id="UP000824125">
    <property type="component" value="Unassembled WGS sequence"/>
</dbReference>
<dbReference type="GO" id="GO:0010181">
    <property type="term" value="F:FMN binding"/>
    <property type="evidence" value="ECO:0007669"/>
    <property type="project" value="InterPro"/>
</dbReference>
<dbReference type="GO" id="GO:0016651">
    <property type="term" value="F:oxidoreductase activity, acting on NAD(P)H"/>
    <property type="evidence" value="ECO:0007669"/>
    <property type="project" value="UniProtKB-ARBA"/>
</dbReference>
<dbReference type="PROSITE" id="PS00201">
    <property type="entry name" value="FLAVODOXIN"/>
    <property type="match status" value="1"/>
</dbReference>
<protein>
    <submittedName>
        <fullName evidence="2">Flavodoxin domain-containing protein</fullName>
    </submittedName>
</protein>
<dbReference type="AlphaFoldDB" id="A0A9D1SPH7"/>
<comment type="caution">
    <text evidence="2">The sequence shown here is derived from an EMBL/GenBank/DDBJ whole genome shotgun (WGS) entry which is preliminary data.</text>
</comment>
<name>A0A9D1SPH7_9FIRM</name>
<dbReference type="Pfam" id="PF00258">
    <property type="entry name" value="Flavodoxin_1"/>
    <property type="match status" value="1"/>
</dbReference>
<dbReference type="InterPro" id="IPR029039">
    <property type="entry name" value="Flavoprotein-like_sf"/>
</dbReference>
<dbReference type="InterPro" id="IPR008254">
    <property type="entry name" value="Flavodoxin/NO_synth"/>
</dbReference>
<feature type="domain" description="Flavodoxin-like" evidence="1">
    <location>
        <begin position="4"/>
        <end position="141"/>
    </location>
</feature>
<sequence>MKKVAVVYWSGTGNTLQMANAVADGVRAAGAVADVLTPGEFTADMLNDYHAFAFGCPSMGCEQLEETEFAPMFAAVLPGLSGRSVALFGSYGWGDGEWMRSWEVACADAGAVFACPSVICCETPDEAALAACNALGRALGA</sequence>
<dbReference type="GO" id="GO:0009055">
    <property type="term" value="F:electron transfer activity"/>
    <property type="evidence" value="ECO:0007669"/>
    <property type="project" value="InterPro"/>
</dbReference>
<evidence type="ECO:0000313" key="3">
    <source>
        <dbReference type="Proteomes" id="UP000824125"/>
    </source>
</evidence>
<reference evidence="2" key="1">
    <citation type="submission" date="2020-10" db="EMBL/GenBank/DDBJ databases">
        <authorList>
            <person name="Gilroy R."/>
        </authorList>
    </citation>
    <scope>NUCLEOTIDE SEQUENCE</scope>
    <source>
        <strain evidence="2">CHK176-6737</strain>
    </source>
</reference>
<gene>
    <name evidence="2" type="ORF">IAD23_06580</name>
</gene>
<dbReference type="InterPro" id="IPR001226">
    <property type="entry name" value="Flavodoxin_CS"/>
</dbReference>
<dbReference type="PROSITE" id="PS50902">
    <property type="entry name" value="FLAVODOXIN_LIKE"/>
    <property type="match status" value="1"/>
</dbReference>
<dbReference type="EMBL" id="DVNM01000035">
    <property type="protein sequence ID" value="HIU69606.1"/>
    <property type="molecule type" value="Genomic_DNA"/>
</dbReference>
<organism evidence="2 3">
    <name type="scientific">Candidatus Scybalenecus merdavium</name>
    <dbReference type="NCBI Taxonomy" id="2840939"/>
    <lineage>
        <taxon>Bacteria</taxon>
        <taxon>Bacillati</taxon>
        <taxon>Bacillota</taxon>
        <taxon>Clostridia</taxon>
        <taxon>Eubacteriales</taxon>
        <taxon>Oscillospiraceae</taxon>
        <taxon>Oscillospiraceae incertae sedis</taxon>
        <taxon>Candidatus Scybalenecus</taxon>
    </lineage>
</organism>
<evidence type="ECO:0000313" key="2">
    <source>
        <dbReference type="EMBL" id="HIU69606.1"/>
    </source>
</evidence>